<dbReference type="OrthoDB" id="10682919at2759"/>
<organism evidence="2 3">
    <name type="scientific">Cadophora malorum</name>
    <dbReference type="NCBI Taxonomy" id="108018"/>
    <lineage>
        <taxon>Eukaryota</taxon>
        <taxon>Fungi</taxon>
        <taxon>Dikarya</taxon>
        <taxon>Ascomycota</taxon>
        <taxon>Pezizomycotina</taxon>
        <taxon>Leotiomycetes</taxon>
        <taxon>Helotiales</taxon>
        <taxon>Ploettnerulaceae</taxon>
        <taxon>Cadophora</taxon>
    </lineage>
</organism>
<keyword evidence="1" id="KW-1133">Transmembrane helix</keyword>
<keyword evidence="1" id="KW-0472">Membrane</keyword>
<dbReference type="Proteomes" id="UP000664132">
    <property type="component" value="Unassembled WGS sequence"/>
</dbReference>
<evidence type="ECO:0000313" key="3">
    <source>
        <dbReference type="Proteomes" id="UP000664132"/>
    </source>
</evidence>
<evidence type="ECO:0000256" key="1">
    <source>
        <dbReference type="SAM" id="Phobius"/>
    </source>
</evidence>
<protein>
    <submittedName>
        <fullName evidence="2">Uncharacterized protein</fullName>
    </submittedName>
</protein>
<reference evidence="2" key="1">
    <citation type="submission" date="2021-02" db="EMBL/GenBank/DDBJ databases">
        <title>Genome sequence Cadophora malorum strain M34.</title>
        <authorList>
            <person name="Stefanovic E."/>
            <person name="Vu D."/>
            <person name="Scully C."/>
            <person name="Dijksterhuis J."/>
            <person name="Roader J."/>
            <person name="Houbraken J."/>
        </authorList>
    </citation>
    <scope>NUCLEOTIDE SEQUENCE</scope>
    <source>
        <strain evidence="2">M34</strain>
    </source>
</reference>
<accession>A0A8H7TI72</accession>
<comment type="caution">
    <text evidence="2">The sequence shown here is derived from an EMBL/GenBank/DDBJ whole genome shotgun (WGS) entry which is preliminary data.</text>
</comment>
<proteinExistence type="predicted"/>
<dbReference type="AlphaFoldDB" id="A0A8H7TI72"/>
<evidence type="ECO:0000313" key="2">
    <source>
        <dbReference type="EMBL" id="KAG4419672.1"/>
    </source>
</evidence>
<sequence>MAYWSLYDINRHGSIPTSIGSGFRVIVTAPISNSRVIPFRNGTIARKKQDATLYLVADGDGSFSTTGTECQSTTFELSLDGRLLQDTSRIFASAAGIIAGSGHFQSISIGSTTAGQDDVFSVVGTNVQWSNPEFGNANAIFALDPVSNSVQVCYSGSPPIDTVIQLSILASDNCVSSSQSGNTGPSSVGISSEIDLATLPASQSRQTFGSGGDLATQTNSNLAPFTNPAFAVTSTYTSTYDSTINGVWNTPVPGSPCYVCEMMEEGIAPPGNIQFTIISKQCTACANGVLPTPDPVVYKGCATCSPTPLLNIPIIAAGNASTKAPRIDMMPAMTGYAMPVATPLTSMGVPHLVVVPLPITVTVGLNITAASTRRPVISTPAVNTPAISTPTVFQGSASKLIGFSGIFGLMIGILLFSI</sequence>
<keyword evidence="1" id="KW-0812">Transmembrane</keyword>
<gene>
    <name evidence="2" type="ORF">IFR04_007172</name>
</gene>
<keyword evidence="3" id="KW-1185">Reference proteome</keyword>
<feature type="transmembrane region" description="Helical" evidence="1">
    <location>
        <begin position="400"/>
        <end position="417"/>
    </location>
</feature>
<dbReference type="EMBL" id="JAFJYH010000100">
    <property type="protein sequence ID" value="KAG4419672.1"/>
    <property type="molecule type" value="Genomic_DNA"/>
</dbReference>
<name>A0A8H7TI72_9HELO</name>